<dbReference type="GO" id="GO:0006261">
    <property type="term" value="P:DNA-templated DNA replication"/>
    <property type="evidence" value="ECO:0007669"/>
    <property type="project" value="TreeGrafter"/>
</dbReference>
<feature type="domain" description="DNA polymerase III delta subunit-like C-terminal" evidence="10">
    <location>
        <begin position="201"/>
        <end position="309"/>
    </location>
</feature>
<comment type="similarity">
    <text evidence="7">Belongs to the DNA polymerase HolA subunit family.</text>
</comment>
<dbReference type="OrthoDB" id="581300at2"/>
<organism evidence="11 12">
    <name type="scientific">Chroogloeocystis siderophila 5.2 s.c.1</name>
    <dbReference type="NCBI Taxonomy" id="247279"/>
    <lineage>
        <taxon>Bacteria</taxon>
        <taxon>Bacillati</taxon>
        <taxon>Cyanobacteriota</taxon>
        <taxon>Cyanophyceae</taxon>
        <taxon>Oscillatoriophycideae</taxon>
        <taxon>Chroococcales</taxon>
        <taxon>Chroococcaceae</taxon>
        <taxon>Chroogloeocystis</taxon>
    </lineage>
</organism>
<reference evidence="11 12" key="1">
    <citation type="submission" date="2016-11" db="EMBL/GenBank/DDBJ databases">
        <title>Draft Genome Sequences of Nine Cyanobacterial Strains from Diverse Habitats.</title>
        <authorList>
            <person name="Zhu T."/>
            <person name="Hou S."/>
            <person name="Lu X."/>
            <person name="Hess W.R."/>
        </authorList>
    </citation>
    <scope>NUCLEOTIDE SEQUENCE [LARGE SCALE GENOMIC DNA]</scope>
    <source>
        <strain evidence="11 12">5.2 s.c.1</strain>
    </source>
</reference>
<dbReference type="InterPro" id="IPR027417">
    <property type="entry name" value="P-loop_NTPase"/>
</dbReference>
<dbReference type="InterPro" id="IPR010372">
    <property type="entry name" value="DNA_pol3_delta_N"/>
</dbReference>
<dbReference type="Gene3D" id="1.20.272.10">
    <property type="match status" value="1"/>
</dbReference>
<evidence type="ECO:0000256" key="5">
    <source>
        <dbReference type="ARBA" id="ARBA00022705"/>
    </source>
</evidence>
<dbReference type="EMBL" id="MRCC01000005">
    <property type="protein sequence ID" value="OKH27852.1"/>
    <property type="molecule type" value="Genomic_DNA"/>
</dbReference>
<evidence type="ECO:0000256" key="4">
    <source>
        <dbReference type="ARBA" id="ARBA00022695"/>
    </source>
</evidence>
<proteinExistence type="inferred from homology"/>
<dbReference type="InterPro" id="IPR005790">
    <property type="entry name" value="DNA_polIII_delta"/>
</dbReference>
<evidence type="ECO:0000256" key="2">
    <source>
        <dbReference type="ARBA" id="ARBA00017703"/>
    </source>
</evidence>
<dbReference type="GO" id="GO:0003677">
    <property type="term" value="F:DNA binding"/>
    <property type="evidence" value="ECO:0007669"/>
    <property type="project" value="InterPro"/>
</dbReference>
<dbReference type="InterPro" id="IPR008921">
    <property type="entry name" value="DNA_pol3_clamp-load_cplx_C"/>
</dbReference>
<evidence type="ECO:0000259" key="9">
    <source>
        <dbReference type="Pfam" id="PF06144"/>
    </source>
</evidence>
<dbReference type="NCBIfam" id="TIGR01128">
    <property type="entry name" value="holA"/>
    <property type="match status" value="1"/>
</dbReference>
<dbReference type="GO" id="GO:0009360">
    <property type="term" value="C:DNA polymerase III complex"/>
    <property type="evidence" value="ECO:0007669"/>
    <property type="project" value="InterPro"/>
</dbReference>
<dbReference type="RefSeq" id="WP_073548933.1">
    <property type="nucleotide sequence ID" value="NZ_CAWMVK010000039.1"/>
</dbReference>
<keyword evidence="4" id="KW-0548">Nucleotidyltransferase</keyword>
<evidence type="ECO:0000256" key="3">
    <source>
        <dbReference type="ARBA" id="ARBA00022679"/>
    </source>
</evidence>
<dbReference type="PANTHER" id="PTHR34388">
    <property type="entry name" value="DNA POLYMERASE III SUBUNIT DELTA"/>
    <property type="match status" value="1"/>
</dbReference>
<dbReference type="Proteomes" id="UP000185984">
    <property type="component" value="Unassembled WGS sequence"/>
</dbReference>
<accession>A0A1U7HWD2</accession>
<evidence type="ECO:0000313" key="11">
    <source>
        <dbReference type="EMBL" id="OKH27852.1"/>
    </source>
</evidence>
<dbReference type="InterPro" id="IPR048466">
    <property type="entry name" value="DNA_pol3_delta-like_C"/>
</dbReference>
<evidence type="ECO:0000256" key="8">
    <source>
        <dbReference type="ARBA" id="ARBA00049244"/>
    </source>
</evidence>
<keyword evidence="6" id="KW-0239">DNA-directed DNA polymerase</keyword>
<dbReference type="GO" id="GO:0003887">
    <property type="term" value="F:DNA-directed DNA polymerase activity"/>
    <property type="evidence" value="ECO:0007669"/>
    <property type="project" value="UniProtKB-KW"/>
</dbReference>
<evidence type="ECO:0000259" key="10">
    <source>
        <dbReference type="Pfam" id="PF21694"/>
    </source>
</evidence>
<evidence type="ECO:0000256" key="1">
    <source>
        <dbReference type="ARBA" id="ARBA00012417"/>
    </source>
</evidence>
<dbReference type="Pfam" id="PF21694">
    <property type="entry name" value="DNA_pol3_delta_C"/>
    <property type="match status" value="1"/>
</dbReference>
<gene>
    <name evidence="11" type="ORF">NIES1031_06645</name>
</gene>
<feature type="domain" description="DNA polymerase III delta N-terminal" evidence="9">
    <location>
        <begin position="4"/>
        <end position="121"/>
    </location>
</feature>
<evidence type="ECO:0000313" key="12">
    <source>
        <dbReference type="Proteomes" id="UP000185984"/>
    </source>
</evidence>
<dbReference type="EC" id="2.7.7.7" evidence="1"/>
<dbReference type="SUPFAM" id="SSF48019">
    <property type="entry name" value="post-AAA+ oligomerization domain-like"/>
    <property type="match status" value="1"/>
</dbReference>
<protein>
    <recommendedName>
        <fullName evidence="2">DNA polymerase III subunit delta</fullName>
        <ecNumber evidence="1">2.7.7.7</ecNumber>
    </recommendedName>
</protein>
<name>A0A1U7HWD2_9CHRO</name>
<dbReference type="Gene3D" id="1.10.8.60">
    <property type="match status" value="1"/>
</dbReference>
<dbReference type="Pfam" id="PF06144">
    <property type="entry name" value="DNA_pol3_delta"/>
    <property type="match status" value="1"/>
</dbReference>
<keyword evidence="5" id="KW-0235">DNA replication</keyword>
<dbReference type="AlphaFoldDB" id="A0A1U7HWD2"/>
<keyword evidence="12" id="KW-1185">Reference proteome</keyword>
<dbReference type="STRING" id="247279.NIES1031_06645"/>
<comment type="catalytic activity">
    <reaction evidence="8">
        <text>DNA(n) + a 2'-deoxyribonucleoside 5'-triphosphate = DNA(n+1) + diphosphate</text>
        <dbReference type="Rhea" id="RHEA:22508"/>
        <dbReference type="Rhea" id="RHEA-COMP:17339"/>
        <dbReference type="Rhea" id="RHEA-COMP:17340"/>
        <dbReference type="ChEBI" id="CHEBI:33019"/>
        <dbReference type="ChEBI" id="CHEBI:61560"/>
        <dbReference type="ChEBI" id="CHEBI:173112"/>
        <dbReference type="EC" id="2.7.7.7"/>
    </reaction>
</comment>
<comment type="caution">
    <text evidence="11">The sequence shown here is derived from an EMBL/GenBank/DDBJ whole genome shotgun (WGS) entry which is preliminary data.</text>
</comment>
<dbReference type="PANTHER" id="PTHR34388:SF1">
    <property type="entry name" value="DNA POLYMERASE III SUBUNIT DELTA"/>
    <property type="match status" value="1"/>
</dbReference>
<evidence type="ECO:0000256" key="7">
    <source>
        <dbReference type="ARBA" id="ARBA00034754"/>
    </source>
</evidence>
<keyword evidence="3" id="KW-0808">Transferase</keyword>
<sequence length="325" mass="36567">MPIYVYWGEDDFAMQTAIFRLRDRFVDSQWLSFNYTVIPATQPDAVIQGLTQAITPPFGAGHRLTWLVDTTVFQQCSTDLLAELQRTLPAIPENSVLLLSCRNKPDGRLKSTQLVQKFAQIQEFSLIPPWKTEQLIDKVQQAARELNIKLTLQSAQMLAEAVGNDTRQMYNELEKLRIFASFDSKPIDKAAVAALVSNNTHNSLHLAAAIKDGDSAKALELITQLIEQNEPALRIVATLIGQFRMWLWVKLMSETRQDNAAIAQAAEIANPKRVYFLQQDVKGVSVKQLASTLPVLLELEVSLKQGIEEILVLQTKIMELCQLFC</sequence>
<dbReference type="Gene3D" id="3.40.50.300">
    <property type="entry name" value="P-loop containing nucleotide triphosphate hydrolases"/>
    <property type="match status" value="1"/>
</dbReference>
<evidence type="ECO:0000256" key="6">
    <source>
        <dbReference type="ARBA" id="ARBA00022932"/>
    </source>
</evidence>
<dbReference type="SUPFAM" id="SSF52540">
    <property type="entry name" value="P-loop containing nucleoside triphosphate hydrolases"/>
    <property type="match status" value="1"/>
</dbReference>